<dbReference type="InterPro" id="IPR036056">
    <property type="entry name" value="Fibrinogen-like_C"/>
</dbReference>
<sequence>MDAKLLLLIALPCLLFVQTYGNSRVVIVGQVRLEGCHQVKACPSRPRNPVSTRNIFTDYIRQNHWVSLKGDVILKGCYSVKNCKDTHPPGSKQKPASSCKAIKSQLKSAKSGVYYIKTKPTVTKVYCYMEDIPGCGDGGWTTIIKTNGKKKTFLYKSAFWANKIPYRVTNGQSGADDKETKLPTYWTLPFRRLCLGMKIAGQKNPRWIRLNYKASSLYSVIADGKYRKVSIGRNVWKSLIAGSSLQRNCNKEGFNVVPGEVNHERVRIGISSNNENACYNNDSRIGFGGDGIQCGRGRLSTGNCARVGGDNGDKTTPAHGYILAM</sequence>
<organism evidence="2 3">
    <name type="scientific">Exaiptasia diaphana</name>
    <name type="common">Tropical sea anemone</name>
    <name type="synonym">Aiptasia pulchella</name>
    <dbReference type="NCBI Taxonomy" id="2652724"/>
    <lineage>
        <taxon>Eukaryota</taxon>
        <taxon>Metazoa</taxon>
        <taxon>Cnidaria</taxon>
        <taxon>Anthozoa</taxon>
        <taxon>Hexacorallia</taxon>
        <taxon>Actiniaria</taxon>
        <taxon>Aiptasiidae</taxon>
        <taxon>Exaiptasia</taxon>
    </lineage>
</organism>
<dbReference type="SUPFAM" id="SSF56496">
    <property type="entry name" value="Fibrinogen C-terminal domain-like"/>
    <property type="match status" value="1"/>
</dbReference>
<feature type="signal peptide" evidence="1">
    <location>
        <begin position="1"/>
        <end position="21"/>
    </location>
</feature>
<proteinExistence type="predicted"/>
<dbReference type="OMA" id="KWISVIA"/>
<dbReference type="GeneID" id="110235823"/>
<name>A0A913YH96_EXADI</name>
<dbReference type="Gene3D" id="2.60.120.1000">
    <property type="match status" value="1"/>
</dbReference>
<dbReference type="RefSeq" id="XP_028513882.1">
    <property type="nucleotide sequence ID" value="XM_028658081.1"/>
</dbReference>
<evidence type="ECO:0000313" key="2">
    <source>
        <dbReference type="EnsemblMetazoa" id="XP_028513882.1"/>
    </source>
</evidence>
<keyword evidence="3" id="KW-1185">Reference proteome</keyword>
<dbReference type="EnsemblMetazoa" id="XM_028658081.1">
    <property type="protein sequence ID" value="XP_028513882.1"/>
    <property type="gene ID" value="LOC110235823"/>
</dbReference>
<accession>A0A913YH96</accession>
<feature type="chain" id="PRO_5037668017" evidence="1">
    <location>
        <begin position="22"/>
        <end position="325"/>
    </location>
</feature>
<dbReference type="Proteomes" id="UP000887567">
    <property type="component" value="Unplaced"/>
</dbReference>
<protein>
    <submittedName>
        <fullName evidence="2">Uncharacterized protein</fullName>
    </submittedName>
</protein>
<dbReference type="OrthoDB" id="5975172at2759"/>
<dbReference type="KEGG" id="epa:110235823"/>
<keyword evidence="1" id="KW-0732">Signal</keyword>
<evidence type="ECO:0000256" key="1">
    <source>
        <dbReference type="SAM" id="SignalP"/>
    </source>
</evidence>
<reference evidence="2" key="1">
    <citation type="submission" date="2022-11" db="UniProtKB">
        <authorList>
            <consortium name="EnsemblMetazoa"/>
        </authorList>
    </citation>
    <scope>IDENTIFICATION</scope>
</reference>
<evidence type="ECO:0000313" key="3">
    <source>
        <dbReference type="Proteomes" id="UP000887567"/>
    </source>
</evidence>
<dbReference type="AlphaFoldDB" id="A0A913YH96"/>